<feature type="compositionally biased region" description="Polar residues" evidence="1">
    <location>
        <begin position="119"/>
        <end position="129"/>
    </location>
</feature>
<proteinExistence type="predicted"/>
<dbReference type="EMBL" id="AMGX01000041">
    <property type="protein sequence ID" value="EXJ53715.1"/>
    <property type="molecule type" value="Genomic_DNA"/>
</dbReference>
<organism evidence="2 3">
    <name type="scientific">Cladophialophora psammophila CBS 110553</name>
    <dbReference type="NCBI Taxonomy" id="1182543"/>
    <lineage>
        <taxon>Eukaryota</taxon>
        <taxon>Fungi</taxon>
        <taxon>Dikarya</taxon>
        <taxon>Ascomycota</taxon>
        <taxon>Pezizomycotina</taxon>
        <taxon>Eurotiomycetes</taxon>
        <taxon>Chaetothyriomycetidae</taxon>
        <taxon>Chaetothyriales</taxon>
        <taxon>Herpotrichiellaceae</taxon>
        <taxon>Cladophialophora</taxon>
    </lineage>
</organism>
<evidence type="ECO:0000313" key="3">
    <source>
        <dbReference type="Proteomes" id="UP000019471"/>
    </source>
</evidence>
<accession>W9VL03</accession>
<comment type="caution">
    <text evidence="2">The sequence shown here is derived from an EMBL/GenBank/DDBJ whole genome shotgun (WGS) entry which is preliminary data.</text>
</comment>
<evidence type="ECO:0000256" key="1">
    <source>
        <dbReference type="SAM" id="MobiDB-lite"/>
    </source>
</evidence>
<dbReference type="RefSeq" id="XP_007751829.1">
    <property type="nucleotide sequence ID" value="XM_007753639.1"/>
</dbReference>
<reference evidence="2 3" key="1">
    <citation type="submission" date="2013-03" db="EMBL/GenBank/DDBJ databases">
        <title>The Genome Sequence of Cladophialophora psammophila CBS 110553.</title>
        <authorList>
            <consortium name="The Broad Institute Genomics Platform"/>
            <person name="Cuomo C."/>
            <person name="de Hoog S."/>
            <person name="Gorbushina A."/>
            <person name="Walker B."/>
            <person name="Young S.K."/>
            <person name="Zeng Q."/>
            <person name="Gargeya S."/>
            <person name="Fitzgerald M."/>
            <person name="Haas B."/>
            <person name="Abouelleil A."/>
            <person name="Allen A.W."/>
            <person name="Alvarado L."/>
            <person name="Arachchi H.M."/>
            <person name="Berlin A.M."/>
            <person name="Chapman S.B."/>
            <person name="Gainer-Dewar J."/>
            <person name="Goldberg J."/>
            <person name="Griggs A."/>
            <person name="Gujja S."/>
            <person name="Hansen M."/>
            <person name="Howarth C."/>
            <person name="Imamovic A."/>
            <person name="Ireland A."/>
            <person name="Larimer J."/>
            <person name="McCowan C."/>
            <person name="Murphy C."/>
            <person name="Pearson M."/>
            <person name="Poon T.W."/>
            <person name="Priest M."/>
            <person name="Roberts A."/>
            <person name="Saif S."/>
            <person name="Shea T."/>
            <person name="Sisk P."/>
            <person name="Sykes S."/>
            <person name="Wortman J."/>
            <person name="Nusbaum C."/>
            <person name="Birren B."/>
        </authorList>
    </citation>
    <scope>NUCLEOTIDE SEQUENCE [LARGE SCALE GENOMIC DNA]</scope>
    <source>
        <strain evidence="2 3">CBS 110553</strain>
    </source>
</reference>
<dbReference type="GeneID" id="19197756"/>
<dbReference type="OrthoDB" id="10560208at2759"/>
<keyword evidence="3" id="KW-1185">Reference proteome</keyword>
<dbReference type="AlphaFoldDB" id="W9VL03"/>
<feature type="region of interest" description="Disordered" evidence="1">
    <location>
        <begin position="96"/>
        <end position="215"/>
    </location>
</feature>
<protein>
    <submittedName>
        <fullName evidence="2">Uncharacterized protein</fullName>
    </submittedName>
</protein>
<dbReference type="Proteomes" id="UP000019471">
    <property type="component" value="Unassembled WGS sequence"/>
</dbReference>
<sequence>MSAPIRSFEYLWAPGIGEQPLAAIVGNEPSAAVDKIQIPLLPRGLFRVHNGENPNVPKPPHAIAVYSVLSASNELITKGGRVLDYEWLERLTRQWRPNDHPLDEGSCYIPASEPRELGSPSTSLFQAGQNPAPPLGEGQPAYHPDTAIATRAEPGQKLSLPPATPGRTRDQSGPNEATNQSINQQLIKIRDKEDSNGVSPTPSARANDWRSVCLP</sequence>
<dbReference type="HOGENOM" id="CLU_1283145_0_0_1"/>
<evidence type="ECO:0000313" key="2">
    <source>
        <dbReference type="EMBL" id="EXJ53715.1"/>
    </source>
</evidence>
<gene>
    <name evidence="2" type="ORF">A1O5_13071</name>
</gene>
<feature type="compositionally biased region" description="Polar residues" evidence="1">
    <location>
        <begin position="171"/>
        <end position="186"/>
    </location>
</feature>
<name>W9VL03_9EURO</name>